<dbReference type="KEGG" id="ddi:DDB_G0278745"/>
<dbReference type="HOGENOM" id="CLU_1108737_0_0_1"/>
<comment type="caution">
    <text evidence="1">The sequence shown here is derived from an EMBL/GenBank/DDBJ whole genome shotgun (WGS) entry which is preliminary data.</text>
</comment>
<protein>
    <submittedName>
        <fullName evidence="1">Uncharacterized protein</fullName>
    </submittedName>
</protein>
<accession>Q54XU1</accession>
<reference evidence="1 2" key="1">
    <citation type="journal article" date="2005" name="Nature">
        <title>The genome of the social amoeba Dictyostelium discoideum.</title>
        <authorList>
            <consortium name="The Dictyostelium discoideum Sequencing Consortium"/>
            <person name="Eichinger L."/>
            <person name="Pachebat J.A."/>
            <person name="Glockner G."/>
            <person name="Rajandream M.A."/>
            <person name="Sucgang R."/>
            <person name="Berriman M."/>
            <person name="Song J."/>
            <person name="Olsen R."/>
            <person name="Szafranski K."/>
            <person name="Xu Q."/>
            <person name="Tunggal B."/>
            <person name="Kummerfeld S."/>
            <person name="Madera M."/>
            <person name="Konfortov B.A."/>
            <person name="Rivero F."/>
            <person name="Bankier A.T."/>
            <person name="Lehmann R."/>
            <person name="Hamlin N."/>
            <person name="Davies R."/>
            <person name="Gaudet P."/>
            <person name="Fey P."/>
            <person name="Pilcher K."/>
            <person name="Chen G."/>
            <person name="Saunders D."/>
            <person name="Sodergren E."/>
            <person name="Davis P."/>
            <person name="Kerhornou A."/>
            <person name="Nie X."/>
            <person name="Hall N."/>
            <person name="Anjard C."/>
            <person name="Hemphill L."/>
            <person name="Bason N."/>
            <person name="Farbrother P."/>
            <person name="Desany B."/>
            <person name="Just E."/>
            <person name="Morio T."/>
            <person name="Rost R."/>
            <person name="Churcher C."/>
            <person name="Cooper J."/>
            <person name="Haydock S."/>
            <person name="van Driessche N."/>
            <person name="Cronin A."/>
            <person name="Goodhead I."/>
            <person name="Muzny D."/>
            <person name="Mourier T."/>
            <person name="Pain A."/>
            <person name="Lu M."/>
            <person name="Harper D."/>
            <person name="Lindsay R."/>
            <person name="Hauser H."/>
            <person name="James K."/>
            <person name="Quiles M."/>
            <person name="Madan Babu M."/>
            <person name="Saito T."/>
            <person name="Buchrieser C."/>
            <person name="Wardroper A."/>
            <person name="Felder M."/>
            <person name="Thangavelu M."/>
            <person name="Johnson D."/>
            <person name="Knights A."/>
            <person name="Loulseged H."/>
            <person name="Mungall K."/>
            <person name="Oliver K."/>
            <person name="Price C."/>
            <person name="Quail M.A."/>
            <person name="Urushihara H."/>
            <person name="Hernandez J."/>
            <person name="Rabbinowitsch E."/>
            <person name="Steffen D."/>
            <person name="Sanders M."/>
            <person name="Ma J."/>
            <person name="Kohara Y."/>
            <person name="Sharp S."/>
            <person name="Simmonds M."/>
            <person name="Spiegler S."/>
            <person name="Tivey A."/>
            <person name="Sugano S."/>
            <person name="White B."/>
            <person name="Walker D."/>
            <person name="Woodward J."/>
            <person name="Winckler T."/>
            <person name="Tanaka Y."/>
            <person name="Shaulsky G."/>
            <person name="Schleicher M."/>
            <person name="Weinstock G."/>
            <person name="Rosenthal A."/>
            <person name="Cox E.C."/>
            <person name="Chisholm R.L."/>
            <person name="Gibbs R."/>
            <person name="Loomis W.F."/>
            <person name="Platzer M."/>
            <person name="Kay R.R."/>
            <person name="Williams J."/>
            <person name="Dear P.H."/>
            <person name="Noegel A.A."/>
            <person name="Barrell B."/>
            <person name="Kuspa A."/>
        </authorList>
    </citation>
    <scope>NUCLEOTIDE SEQUENCE [LARGE SCALE GENOMIC DNA]</scope>
    <source>
        <strain evidence="1 2">AX4</strain>
    </source>
</reference>
<dbReference type="PaxDb" id="44689-DDB0206167"/>
<name>Q54XU1_DICDI</name>
<dbReference type="GeneID" id="8621670"/>
<evidence type="ECO:0000313" key="1">
    <source>
        <dbReference type="EMBL" id="EAL67974.1"/>
    </source>
</evidence>
<dbReference type="STRING" id="44689.Q54XU1"/>
<dbReference type="AlphaFoldDB" id="Q54XU1"/>
<sequence length="251" mass="28924">MKIYSIKYYPCENESTSPLLVLFGFIGSTEKILDKYKSIWKGFNILVFTPPCDMTVILMRICSKKVIRKIHNFFQIHPNAPKSLYIQGLSVGACFVPGHLKQYENEKYAYLLSYIDGIVLDSGLSVDTRDAITGFKCAMRTQIGLLGVLIQHFVPLFKPFIEEYCRNDVPCIYKNGYNFLIIYSDCDTYFPGASKKLIERIHDTDLRIGAQPNKRILHEVKFDSNHIEHLKTHKQEYTQALTLFISKTQSN</sequence>
<dbReference type="PANTHER" id="PTHR12265">
    <property type="entry name" value="TRANSMEMBRANE PROTEIN 53"/>
    <property type="match status" value="1"/>
</dbReference>
<gene>
    <name evidence="1" type="ORF">DDB_G0278745</name>
</gene>
<dbReference type="InParanoid" id="Q54XU1"/>
<dbReference type="ESTHER" id="dicdi-q54xu1">
    <property type="family name" value="Duf_829"/>
</dbReference>
<dbReference type="RefSeq" id="XP_641907.1">
    <property type="nucleotide sequence ID" value="XM_636815.1"/>
</dbReference>
<keyword evidence="2" id="KW-1185">Reference proteome</keyword>
<proteinExistence type="predicted"/>
<dbReference type="VEuPathDB" id="AmoebaDB:DDB_G0278745"/>
<organism evidence="1 2">
    <name type="scientific">Dictyostelium discoideum</name>
    <name type="common">Social amoeba</name>
    <dbReference type="NCBI Taxonomy" id="44689"/>
    <lineage>
        <taxon>Eukaryota</taxon>
        <taxon>Amoebozoa</taxon>
        <taxon>Evosea</taxon>
        <taxon>Eumycetozoa</taxon>
        <taxon>Dictyostelia</taxon>
        <taxon>Dictyosteliales</taxon>
        <taxon>Dictyosteliaceae</taxon>
        <taxon>Dictyostelium</taxon>
    </lineage>
</organism>
<dbReference type="dictyBase" id="DDB_G0278745"/>
<dbReference type="Pfam" id="PF05705">
    <property type="entry name" value="DUF829"/>
    <property type="match status" value="1"/>
</dbReference>
<dbReference type="PhylomeDB" id="Q54XU1"/>
<dbReference type="InterPro" id="IPR008547">
    <property type="entry name" value="DUF829_TMEM53"/>
</dbReference>
<dbReference type="PANTHER" id="PTHR12265:SF16">
    <property type="entry name" value="SERINE HYDROLASE FSH DOMAIN-CONTAINING PROTEIN"/>
    <property type="match status" value="1"/>
</dbReference>
<dbReference type="EMBL" id="AAFI02000024">
    <property type="protein sequence ID" value="EAL67974.1"/>
    <property type="molecule type" value="Genomic_DNA"/>
</dbReference>
<evidence type="ECO:0000313" key="2">
    <source>
        <dbReference type="Proteomes" id="UP000002195"/>
    </source>
</evidence>
<dbReference type="Proteomes" id="UP000002195">
    <property type="component" value="Unassembled WGS sequence"/>
</dbReference>